<protein>
    <recommendedName>
        <fullName evidence="9">Carboxypeptidase</fullName>
    </recommendedName>
</protein>
<dbReference type="SUPFAM" id="SSF53474">
    <property type="entry name" value="alpha/beta-Hydrolases"/>
    <property type="match status" value="1"/>
</dbReference>
<comment type="similarity">
    <text evidence="1">Belongs to the peptidase S10 family.</text>
</comment>
<evidence type="ECO:0008006" key="9">
    <source>
        <dbReference type="Google" id="ProtNLM"/>
    </source>
</evidence>
<dbReference type="InterPro" id="IPR001563">
    <property type="entry name" value="Peptidase_S10"/>
</dbReference>
<evidence type="ECO:0000313" key="7">
    <source>
        <dbReference type="EMBL" id="THH07731.1"/>
    </source>
</evidence>
<accession>A0A4S4L9J8</accession>
<feature type="signal peptide" evidence="6">
    <location>
        <begin position="1"/>
        <end position="21"/>
    </location>
</feature>
<gene>
    <name evidence="7" type="ORF">EW145_g3186</name>
</gene>
<keyword evidence="4" id="KW-0378">Hydrolase</keyword>
<evidence type="ECO:0000256" key="1">
    <source>
        <dbReference type="ARBA" id="ARBA00009431"/>
    </source>
</evidence>
<evidence type="ECO:0000256" key="4">
    <source>
        <dbReference type="ARBA" id="ARBA00022801"/>
    </source>
</evidence>
<dbReference type="EMBL" id="SGPK01000129">
    <property type="protein sequence ID" value="THH07731.1"/>
    <property type="molecule type" value="Genomic_DNA"/>
</dbReference>
<evidence type="ECO:0000256" key="5">
    <source>
        <dbReference type="ARBA" id="ARBA00023180"/>
    </source>
</evidence>
<dbReference type="InterPro" id="IPR029058">
    <property type="entry name" value="AB_hydrolase_fold"/>
</dbReference>
<dbReference type="AlphaFoldDB" id="A0A4S4L9J8"/>
<reference evidence="7 8" key="1">
    <citation type="submission" date="2019-02" db="EMBL/GenBank/DDBJ databases">
        <title>Genome sequencing of the rare red list fungi Phellinidium pouzarii.</title>
        <authorList>
            <person name="Buettner E."/>
            <person name="Kellner H."/>
        </authorList>
    </citation>
    <scope>NUCLEOTIDE SEQUENCE [LARGE SCALE GENOMIC DNA]</scope>
    <source>
        <strain evidence="7 8">DSM 108285</strain>
    </source>
</reference>
<evidence type="ECO:0000256" key="3">
    <source>
        <dbReference type="ARBA" id="ARBA00022670"/>
    </source>
</evidence>
<dbReference type="PRINTS" id="PR00724">
    <property type="entry name" value="CRBOXYPTASEC"/>
</dbReference>
<name>A0A4S4L9J8_9AGAM</name>
<keyword evidence="6" id="KW-0732">Signal</keyword>
<dbReference type="GO" id="GO:0000324">
    <property type="term" value="C:fungal-type vacuole"/>
    <property type="evidence" value="ECO:0007669"/>
    <property type="project" value="TreeGrafter"/>
</dbReference>
<comment type="caution">
    <text evidence="7">The sequence shown here is derived from an EMBL/GenBank/DDBJ whole genome shotgun (WGS) entry which is preliminary data.</text>
</comment>
<keyword evidence="8" id="KW-1185">Reference proteome</keyword>
<dbReference type="Gene3D" id="1.10.287.410">
    <property type="match status" value="1"/>
</dbReference>
<evidence type="ECO:0000256" key="6">
    <source>
        <dbReference type="SAM" id="SignalP"/>
    </source>
</evidence>
<dbReference type="GO" id="GO:0004185">
    <property type="term" value="F:serine-type carboxypeptidase activity"/>
    <property type="evidence" value="ECO:0007669"/>
    <property type="project" value="InterPro"/>
</dbReference>
<evidence type="ECO:0000256" key="2">
    <source>
        <dbReference type="ARBA" id="ARBA00022645"/>
    </source>
</evidence>
<proteinExistence type="inferred from homology"/>
<dbReference type="PANTHER" id="PTHR11802">
    <property type="entry name" value="SERINE PROTEASE FAMILY S10 SERINE CARBOXYPEPTIDASE"/>
    <property type="match status" value="1"/>
</dbReference>
<dbReference type="Proteomes" id="UP000308199">
    <property type="component" value="Unassembled WGS sequence"/>
</dbReference>
<evidence type="ECO:0000313" key="8">
    <source>
        <dbReference type="Proteomes" id="UP000308199"/>
    </source>
</evidence>
<keyword evidence="5" id="KW-0325">Glycoprotein</keyword>
<dbReference type="Pfam" id="PF00450">
    <property type="entry name" value="Peptidase_S10"/>
    <property type="match status" value="1"/>
</dbReference>
<dbReference type="Gene3D" id="3.40.50.1820">
    <property type="entry name" value="alpha/beta hydrolase"/>
    <property type="match status" value="1"/>
</dbReference>
<dbReference type="PANTHER" id="PTHR11802:SF453">
    <property type="entry name" value="S1, PUTATIVE-RELATED"/>
    <property type="match status" value="1"/>
</dbReference>
<dbReference type="OrthoDB" id="443318at2759"/>
<keyword evidence="3" id="KW-0645">Protease</keyword>
<sequence>MSNGLLKSFFAATLAVSFVLAIPLVPKSTPVHNVFESDVFSDSKLRFVRDSGVCETTPGVHQISGYIDTGVNMSTWFWFFEARNNPETAPFALWLNGGPGCSSMLGLFQGSHLVSKAEQKRKLKAYSENGPCHVLPDGQTTVLNPYRQSLFFCPHLIYIDQPIGTGFSFGTDTVNSTEAAAPLVWKAFQILFESGEFGKFKSREFVFATESYGGHYGPSMVTYFDEQNALIAEGKIIGVPIVVKALLINNGWYDPLLQNEAYVTFATDAPGYGQLQSDAVIKDLNKAFFGEGGCQEQELACYAASAADAAGVNGPGNSTLSDAVDKVFVPAVGNRDSDDLRQNSSALFPPEFYLQLLANETVKALIGAESTYGECPDAPFELFTTTGDDARTWLPQLSELANSRLKMLIWAGDADINCNWLGGHATVLAMDWYGNEALHNTPFTNMTIDGAAVAAIQNVDNLSFARVYASGHEVPAFQPQVALEIFSQVIRGEQLHSV</sequence>
<keyword evidence="2" id="KW-0121">Carboxypeptidase</keyword>
<feature type="chain" id="PRO_5020747327" description="Carboxypeptidase" evidence="6">
    <location>
        <begin position="22"/>
        <end position="498"/>
    </location>
</feature>
<dbReference type="GO" id="GO:0006508">
    <property type="term" value="P:proteolysis"/>
    <property type="evidence" value="ECO:0007669"/>
    <property type="project" value="UniProtKB-KW"/>
</dbReference>
<organism evidence="7 8">
    <name type="scientific">Phellinidium pouzarii</name>
    <dbReference type="NCBI Taxonomy" id="167371"/>
    <lineage>
        <taxon>Eukaryota</taxon>
        <taxon>Fungi</taxon>
        <taxon>Dikarya</taxon>
        <taxon>Basidiomycota</taxon>
        <taxon>Agaricomycotina</taxon>
        <taxon>Agaricomycetes</taxon>
        <taxon>Hymenochaetales</taxon>
        <taxon>Hymenochaetaceae</taxon>
        <taxon>Phellinidium</taxon>
    </lineage>
</organism>